<dbReference type="GO" id="GO:0004181">
    <property type="term" value="F:metallocarboxypeptidase activity"/>
    <property type="evidence" value="ECO:0007669"/>
    <property type="project" value="InterPro"/>
</dbReference>
<dbReference type="SUPFAM" id="SSF53187">
    <property type="entry name" value="Zn-dependent exopeptidases"/>
    <property type="match status" value="1"/>
</dbReference>
<dbReference type="GO" id="GO:0005615">
    <property type="term" value="C:extracellular space"/>
    <property type="evidence" value="ECO:0007669"/>
    <property type="project" value="TreeGrafter"/>
</dbReference>
<evidence type="ECO:0000256" key="11">
    <source>
        <dbReference type="ARBA" id="ARBA00023049"/>
    </source>
</evidence>
<organism evidence="17 18">
    <name type="scientific">Mortierella alpina</name>
    <name type="common">Oleaginous fungus</name>
    <name type="synonym">Mortierella renispora</name>
    <dbReference type="NCBI Taxonomy" id="64518"/>
    <lineage>
        <taxon>Eukaryota</taxon>
        <taxon>Fungi</taxon>
        <taxon>Fungi incertae sedis</taxon>
        <taxon>Mucoromycota</taxon>
        <taxon>Mortierellomycotina</taxon>
        <taxon>Mortierellomycetes</taxon>
        <taxon>Mortierellales</taxon>
        <taxon>Mortierellaceae</taxon>
        <taxon>Mortierella</taxon>
    </lineage>
</organism>
<dbReference type="SUPFAM" id="SSF54897">
    <property type="entry name" value="Protease propeptides/inhibitors"/>
    <property type="match status" value="1"/>
</dbReference>
<dbReference type="InterPro" id="IPR036318">
    <property type="entry name" value="FAD-bd_PCMH-like_sf"/>
</dbReference>
<evidence type="ECO:0000256" key="5">
    <source>
        <dbReference type="ARBA" id="ARBA00022670"/>
    </source>
</evidence>
<keyword evidence="9" id="KW-0862">Zinc</keyword>
<evidence type="ECO:0000256" key="9">
    <source>
        <dbReference type="ARBA" id="ARBA00022833"/>
    </source>
</evidence>
<dbReference type="PROSITE" id="PS51387">
    <property type="entry name" value="FAD_PCMH"/>
    <property type="match status" value="1"/>
</dbReference>
<evidence type="ECO:0000256" key="7">
    <source>
        <dbReference type="ARBA" id="ARBA00022729"/>
    </source>
</evidence>
<dbReference type="GO" id="GO:0006508">
    <property type="term" value="P:proteolysis"/>
    <property type="evidence" value="ECO:0007669"/>
    <property type="project" value="UniProtKB-KW"/>
</dbReference>
<dbReference type="Pfam" id="PF01565">
    <property type="entry name" value="FAD_binding_4"/>
    <property type="match status" value="1"/>
</dbReference>
<dbReference type="PRINTS" id="PR00765">
    <property type="entry name" value="CRBOXYPTASEA"/>
</dbReference>
<dbReference type="Pfam" id="PF02244">
    <property type="entry name" value="Propep_M14"/>
    <property type="match status" value="1"/>
</dbReference>
<name>A0A9P7ZWY5_MORAP</name>
<dbReference type="PANTHER" id="PTHR11705">
    <property type="entry name" value="PROTEASE FAMILY M14 CARBOXYPEPTIDASE A,B"/>
    <property type="match status" value="1"/>
</dbReference>
<dbReference type="Pfam" id="PF00246">
    <property type="entry name" value="Peptidase_M14"/>
    <property type="match status" value="1"/>
</dbReference>
<dbReference type="Gene3D" id="3.30.465.10">
    <property type="match status" value="1"/>
</dbReference>
<dbReference type="Proteomes" id="UP000717515">
    <property type="component" value="Unassembled WGS sequence"/>
</dbReference>
<feature type="non-terminal residue" evidence="17">
    <location>
        <position position="1"/>
    </location>
</feature>
<dbReference type="FunFam" id="3.40.630.10:FF:000084">
    <property type="entry name" value="Carboxypeptidase B2"/>
    <property type="match status" value="1"/>
</dbReference>
<comment type="caution">
    <text evidence="17">The sequence shown here is derived from an EMBL/GenBank/DDBJ whole genome shotgun (WGS) entry which is preliminary data.</text>
</comment>
<sequence length="1005" mass="112805">SPSMTGKIPPPPPGGFSGRCVRRGIDENYEGVIYQYASSSDRSQGLAEPRIQPRAVIFPTDDGDVLRAIQYAKDNKVGIAVRTGGHSYCGSSSTNGYNIQLDLSRTYTDFDWDDTVNFTQVTLGISITLSRLQSKLRNKNRFIPTGQCSYVNLGGHLHTGGYGQQARAFGLLADYVQKVRIITAVDKKPRWVHRDVEGDKRLFRAILGGSPGNYGVVTHVTLKVLKDEDHPKSRGLRGVFRYSEATLKKILDVMVKQDDTEDTAGDYDLIVSLVSKRDEEEDRPASAIVIFAQWANLGGGGQSYSSTFFDEILAAGGGPNYFADFHGLRLLGDEHVDMSDLCSHWVFSMVREYQLPYYKRLYLSNSNGAHLKDKKWTTWVASRVEELEKSNENGLHIAGQFQYVGGKHSQMRRKAADNLTSLSWRDSHFGCTLDVFYDYPGTRVQRAELRANPTSMASIIALEGVRRLAEQWALKNDKEGVTDGIFTTQDRRLMWGSHDHDLVAAKAFYFETEAQYKALSDLKVEMDPHSVFTANRFSVGPHPDRLKESNQKVTLQQCIVPREDKCMGLQHLLVALVVSTCCFSYLLVASSVPVNNFHQEIARFDGHHVVRAHITNQEQLDTLIANERVLKLDYFTHDKLIGGPIDFHITPAAFKDFQRLGLNHTIRIENIQVLLDQETHDNKASQTTKNMLKRWLEAAEREQPANDTLKWFESYHPYERHMDWLRLQIVSHSDVARGFTVGKSSEGREQAGIIIGSGPNNVVFHGLQHAREWITGSVVEFLIEQLLAGDDERVSGYLEKYTFHIIPIMNPDGFVISQTMHRLHRKNAQRFKDCIGVDINRNWGFHWNEGGGSDDPCENDYRGPSAFSTPEARNVGKYLRETPNVVCYIDFHAYSQLLLTPYAFLGTPPANYETYLKPLAQGAATAMEKVNGLKFKAGDAGSTIYQVSGVSIDYAYSVGVGAPLVSELRDEGQYGFLLPADQIRASGLETWAALAYILDHLETTL</sequence>
<dbReference type="InterPro" id="IPR016169">
    <property type="entry name" value="FAD-bd_PCMH_sub2"/>
</dbReference>
<dbReference type="SUPFAM" id="SSF56176">
    <property type="entry name" value="FAD-binding/transporter-associated domain-like"/>
    <property type="match status" value="1"/>
</dbReference>
<dbReference type="InterPro" id="IPR006094">
    <property type="entry name" value="Oxid_FAD_bind_N"/>
</dbReference>
<dbReference type="Gene3D" id="3.30.70.340">
    <property type="entry name" value="Metallocarboxypeptidase-like"/>
    <property type="match status" value="1"/>
</dbReference>
<keyword evidence="12" id="KW-0865">Zymogen</keyword>
<dbReference type="EMBL" id="JAIFTL010000351">
    <property type="protein sequence ID" value="KAG9319937.1"/>
    <property type="molecule type" value="Genomic_DNA"/>
</dbReference>
<gene>
    <name evidence="17" type="ORF">KVV02_003065</name>
</gene>
<reference evidence="17" key="1">
    <citation type="submission" date="2021-07" db="EMBL/GenBank/DDBJ databases">
        <title>Draft genome of Mortierella alpina, strain LL118, isolated from an aspen leaf litter sample.</title>
        <authorList>
            <person name="Yang S."/>
            <person name="Vinatzer B.A."/>
        </authorList>
    </citation>
    <scope>NUCLEOTIDE SEQUENCE</scope>
    <source>
        <strain evidence="17">LL118</strain>
    </source>
</reference>
<dbReference type="SMART" id="SM00631">
    <property type="entry name" value="Zn_pept"/>
    <property type="match status" value="1"/>
</dbReference>
<dbReference type="PROSITE" id="PS52035">
    <property type="entry name" value="PEPTIDASE_M14"/>
    <property type="match status" value="1"/>
</dbReference>
<evidence type="ECO:0000256" key="12">
    <source>
        <dbReference type="ARBA" id="ARBA00023145"/>
    </source>
</evidence>
<dbReference type="InterPro" id="IPR000834">
    <property type="entry name" value="Peptidase_M14"/>
</dbReference>
<feature type="domain" description="FAD-binding PCMH-type" evidence="15">
    <location>
        <begin position="49"/>
        <end position="227"/>
    </location>
</feature>
<evidence type="ECO:0000256" key="4">
    <source>
        <dbReference type="ARBA" id="ARBA00022645"/>
    </source>
</evidence>
<keyword evidence="7" id="KW-0732">Signal</keyword>
<keyword evidence="5" id="KW-0645">Protease</keyword>
<keyword evidence="13" id="KW-1015">Disulfide bond</keyword>
<evidence type="ECO:0000256" key="14">
    <source>
        <dbReference type="PROSITE-ProRule" id="PRU01379"/>
    </source>
</evidence>
<evidence type="ECO:0000313" key="18">
    <source>
        <dbReference type="Proteomes" id="UP000717515"/>
    </source>
</evidence>
<evidence type="ECO:0000256" key="3">
    <source>
        <dbReference type="ARBA" id="ARBA00005988"/>
    </source>
</evidence>
<evidence type="ECO:0000256" key="2">
    <source>
        <dbReference type="ARBA" id="ARBA00003091"/>
    </source>
</evidence>
<feature type="domain" description="Peptidase M14" evidence="16">
    <location>
        <begin position="714"/>
        <end position="1001"/>
    </location>
</feature>
<dbReference type="CDD" id="cd03860">
    <property type="entry name" value="M14_CP_A-B_like"/>
    <property type="match status" value="1"/>
</dbReference>
<dbReference type="PANTHER" id="PTHR11705:SF143">
    <property type="entry name" value="SLL0236 PROTEIN"/>
    <property type="match status" value="1"/>
</dbReference>
<evidence type="ECO:0008006" key="19">
    <source>
        <dbReference type="Google" id="ProtNLM"/>
    </source>
</evidence>
<evidence type="ECO:0000256" key="13">
    <source>
        <dbReference type="ARBA" id="ARBA00023157"/>
    </source>
</evidence>
<evidence type="ECO:0000256" key="1">
    <source>
        <dbReference type="ARBA" id="ARBA00001947"/>
    </source>
</evidence>
<evidence type="ECO:0000256" key="8">
    <source>
        <dbReference type="ARBA" id="ARBA00022801"/>
    </source>
</evidence>
<evidence type="ECO:0000256" key="6">
    <source>
        <dbReference type="ARBA" id="ARBA00022723"/>
    </source>
</evidence>
<feature type="active site" description="Proton donor/acceptor" evidence="14">
    <location>
        <position position="967"/>
    </location>
</feature>
<evidence type="ECO:0000313" key="17">
    <source>
        <dbReference type="EMBL" id="KAG9319937.1"/>
    </source>
</evidence>
<keyword evidence="4" id="KW-0121">Carboxypeptidase</keyword>
<protein>
    <recommendedName>
        <fullName evidence="19">Peptidase M14 carboxypeptidase A domain-containing protein</fullName>
    </recommendedName>
</protein>
<dbReference type="AlphaFoldDB" id="A0A9P7ZWY5"/>
<keyword evidence="8" id="KW-0378">Hydrolase</keyword>
<dbReference type="GO" id="GO:0008270">
    <property type="term" value="F:zinc ion binding"/>
    <property type="evidence" value="ECO:0007669"/>
    <property type="project" value="InterPro"/>
</dbReference>
<comment type="similarity">
    <text evidence="3 14">Belongs to the peptidase M14 family.</text>
</comment>
<dbReference type="InterPro" id="IPR036990">
    <property type="entry name" value="M14A-like_propep"/>
</dbReference>
<keyword evidence="10" id="KW-0843">Virulence</keyword>
<dbReference type="InterPro" id="IPR016166">
    <property type="entry name" value="FAD-bd_PCMH"/>
</dbReference>
<evidence type="ECO:0000256" key="10">
    <source>
        <dbReference type="ARBA" id="ARBA00023026"/>
    </source>
</evidence>
<keyword evidence="6" id="KW-0479">Metal-binding</keyword>
<proteinExistence type="inferred from homology"/>
<dbReference type="InterPro" id="IPR003146">
    <property type="entry name" value="M14A_act_pep"/>
</dbReference>
<dbReference type="GO" id="GO:0071949">
    <property type="term" value="F:FAD binding"/>
    <property type="evidence" value="ECO:0007669"/>
    <property type="project" value="InterPro"/>
</dbReference>
<evidence type="ECO:0000259" key="15">
    <source>
        <dbReference type="PROSITE" id="PS51387"/>
    </source>
</evidence>
<comment type="function">
    <text evidence="2">Extracellular metalloprotease that contributes to pathogenicity.</text>
</comment>
<comment type="cofactor">
    <cofactor evidence="1">
        <name>Zn(2+)</name>
        <dbReference type="ChEBI" id="CHEBI:29105"/>
    </cofactor>
</comment>
<evidence type="ECO:0000259" key="16">
    <source>
        <dbReference type="PROSITE" id="PS52035"/>
    </source>
</evidence>
<dbReference type="Gene3D" id="3.40.630.10">
    <property type="entry name" value="Zn peptidases"/>
    <property type="match status" value="1"/>
</dbReference>
<keyword evidence="11" id="KW-0482">Metalloprotease</keyword>
<accession>A0A9P7ZWY5</accession>